<dbReference type="Proteomes" id="UP000178432">
    <property type="component" value="Unassembled WGS sequence"/>
</dbReference>
<accession>A0A1G1YAV6</accession>
<evidence type="ECO:0000313" key="2">
    <source>
        <dbReference type="Proteomes" id="UP000178432"/>
    </source>
</evidence>
<protein>
    <submittedName>
        <fullName evidence="1">Uncharacterized protein</fullName>
    </submittedName>
</protein>
<gene>
    <name evidence="1" type="ORF">A2663_03355</name>
</gene>
<comment type="caution">
    <text evidence="1">The sequence shown here is derived from an EMBL/GenBank/DDBJ whole genome shotgun (WGS) entry which is preliminary data.</text>
</comment>
<sequence length="59" mass="6549">MDAEKKQGVVFKFLLSTENKRIKEPLPLTAFGALGAGKNKITKIKMACSLVLLFSYFNV</sequence>
<organism evidence="1 2">
    <name type="scientific">Candidatus Buchananbacteria bacterium RIFCSPHIGHO2_01_FULL_46_12</name>
    <dbReference type="NCBI Taxonomy" id="1797536"/>
    <lineage>
        <taxon>Bacteria</taxon>
        <taxon>Candidatus Buchananiibacteriota</taxon>
    </lineage>
</organism>
<proteinExistence type="predicted"/>
<name>A0A1G1YAV6_9BACT</name>
<dbReference type="EMBL" id="MHIF01000004">
    <property type="protein sequence ID" value="OGY49473.1"/>
    <property type="molecule type" value="Genomic_DNA"/>
</dbReference>
<dbReference type="AlphaFoldDB" id="A0A1G1YAV6"/>
<evidence type="ECO:0000313" key="1">
    <source>
        <dbReference type="EMBL" id="OGY49473.1"/>
    </source>
</evidence>
<reference evidence="1 2" key="1">
    <citation type="journal article" date="2016" name="Nat. Commun.">
        <title>Thousands of microbial genomes shed light on interconnected biogeochemical processes in an aquifer system.</title>
        <authorList>
            <person name="Anantharaman K."/>
            <person name="Brown C.T."/>
            <person name="Hug L.A."/>
            <person name="Sharon I."/>
            <person name="Castelle C.J."/>
            <person name="Probst A.J."/>
            <person name="Thomas B.C."/>
            <person name="Singh A."/>
            <person name="Wilkins M.J."/>
            <person name="Karaoz U."/>
            <person name="Brodie E.L."/>
            <person name="Williams K.H."/>
            <person name="Hubbard S.S."/>
            <person name="Banfield J.F."/>
        </authorList>
    </citation>
    <scope>NUCLEOTIDE SEQUENCE [LARGE SCALE GENOMIC DNA]</scope>
</reference>